<evidence type="ECO:0000256" key="1">
    <source>
        <dbReference type="ARBA" id="ARBA00004173"/>
    </source>
</evidence>
<dbReference type="STRING" id="103827.A0A0N5D3D6"/>
<evidence type="ECO:0000313" key="13">
    <source>
        <dbReference type="WBParaSite" id="TCLT_0000744301-mRNA-1"/>
    </source>
</evidence>
<dbReference type="GO" id="GO:0008270">
    <property type="term" value="F:zinc ion binding"/>
    <property type="evidence" value="ECO:0007669"/>
    <property type="project" value="UniProtKB-KW"/>
</dbReference>
<feature type="region of interest" description="Disordered" evidence="9">
    <location>
        <begin position="230"/>
        <end position="249"/>
    </location>
</feature>
<dbReference type="GO" id="GO:0016887">
    <property type="term" value="F:ATP hydrolysis activity"/>
    <property type="evidence" value="ECO:0007669"/>
    <property type="project" value="InterPro"/>
</dbReference>
<dbReference type="Gene3D" id="4.10.1000.10">
    <property type="entry name" value="Zinc finger, CCCH-type"/>
    <property type="match status" value="1"/>
</dbReference>
<dbReference type="GO" id="GO:0005741">
    <property type="term" value="C:mitochondrial outer membrane"/>
    <property type="evidence" value="ECO:0007669"/>
    <property type="project" value="TreeGrafter"/>
</dbReference>
<keyword evidence="7" id="KW-0496">Mitochondrion</keyword>
<dbReference type="PANTHER" id="PTHR45644">
    <property type="entry name" value="AAA ATPASE, PUTATIVE (AFU_ORTHOLOGUE AFUA_2G12920)-RELATED-RELATED"/>
    <property type="match status" value="1"/>
</dbReference>
<feature type="zinc finger region" description="C3H1-type" evidence="8">
    <location>
        <begin position="256"/>
        <end position="283"/>
    </location>
</feature>
<dbReference type="SUPFAM" id="SSF52540">
    <property type="entry name" value="P-loop containing nucleoside triphosphate hydrolases"/>
    <property type="match status" value="1"/>
</dbReference>
<evidence type="ECO:0000256" key="9">
    <source>
        <dbReference type="SAM" id="MobiDB-lite"/>
    </source>
</evidence>
<dbReference type="OrthoDB" id="10254455at2759"/>
<evidence type="ECO:0000313" key="12">
    <source>
        <dbReference type="Proteomes" id="UP000276776"/>
    </source>
</evidence>
<feature type="compositionally biased region" description="Basic and acidic residues" evidence="9">
    <location>
        <begin position="233"/>
        <end position="245"/>
    </location>
</feature>
<dbReference type="Gene3D" id="3.40.50.300">
    <property type="entry name" value="P-loop containing nucleotide triphosphate hydrolases"/>
    <property type="match status" value="1"/>
</dbReference>
<dbReference type="InterPro" id="IPR051701">
    <property type="entry name" value="Mito_OM_Translocase_MSP1"/>
</dbReference>
<keyword evidence="3" id="KW-0547">Nucleotide-binding</keyword>
<keyword evidence="12" id="KW-1185">Reference proteome</keyword>
<reference evidence="13" key="1">
    <citation type="submission" date="2017-02" db="UniProtKB">
        <authorList>
            <consortium name="WormBaseParasite"/>
        </authorList>
    </citation>
    <scope>IDENTIFICATION</scope>
</reference>
<dbReference type="SUPFAM" id="SSF90229">
    <property type="entry name" value="CCCH zinc finger"/>
    <property type="match status" value="1"/>
</dbReference>
<evidence type="ECO:0000256" key="6">
    <source>
        <dbReference type="ARBA" id="ARBA00022840"/>
    </source>
</evidence>
<keyword evidence="2 8" id="KW-0479">Metal-binding</keyword>
<dbReference type="InterPro" id="IPR027417">
    <property type="entry name" value="P-loop_NTPase"/>
</dbReference>
<comment type="subcellular location">
    <subcellularLocation>
        <location evidence="1">Mitochondrion</location>
    </subcellularLocation>
</comment>
<evidence type="ECO:0000259" key="10">
    <source>
        <dbReference type="PROSITE" id="PS50103"/>
    </source>
</evidence>
<dbReference type="OMA" id="VSYRHDF"/>
<sequence>MHIHFLIDIIFKMATLYQHLAPNDLSATYQFQEMQALPAQNLSFSPQSMPFTQPQGTVYFQPPYIFPSGLPQMTVGEMFNMPQAMENTSMEIVSNDNSPLQGLHSTMSEMQTNAMYYPQPPTLTIPFSPAMQALPYINQYIRPGPILILLPPPVPDASTPVNPMLQVPVSSTFKPGAAIPALPASFGSYPHWSTTSATSQSPTLKITPRKEAFSMNLNQAPHKIVSIDASKNSSKENSNRNELMYRNRSGGPSLNNYRTKLCINFKNGHCSYGDKCRFIHQQPIDDSMKTKFSTNAPAFVPRANLIHTKQTSPSASVEVPASNRLYSSTPVSLLTKSPANGLDLKETVATPTNRRVSYRHDFSAVREKKGLSMDQALNFCVRVAVATAASVIVMKMVLKYVDPNHAINKLARKKAIQVMKALGLDPSIELNEHELRIATQFVHCDDGADWCDIGGCRAVIEEINDRIIIPLKIRNVYKKFAISSSLLSPPKGVLLYGPPGCGKTLIAKIIARAANARFINLQVSSLCDKWYGESQKLADAVFSVAQKFQPTIIFIDEIDSFLRDRNTQDHEATAMMKAQFMCLWDGFASSDDAIVVLGATNRPNDVDSAILRRMPARFYVPLPNLDSRIDILRVLLKNQPVMPEIDFERIAEYASELSGSDLKEVCRLAVSSRVKDAFLKGEDLNDENTRIVRETDLMQAVIKYKQTTQISGLRGRTS</sequence>
<dbReference type="PROSITE" id="PS50103">
    <property type="entry name" value="ZF_C3H1"/>
    <property type="match status" value="1"/>
</dbReference>
<keyword evidence="4 8" id="KW-0863">Zinc-finger</keyword>
<feature type="domain" description="C3H1-type" evidence="10">
    <location>
        <begin position="256"/>
        <end position="283"/>
    </location>
</feature>
<dbReference type="FunFam" id="3.40.50.300:FF:000538">
    <property type="entry name" value="ATPase family AAA domain-containing protein 1"/>
    <property type="match status" value="1"/>
</dbReference>
<evidence type="ECO:0000256" key="8">
    <source>
        <dbReference type="PROSITE-ProRule" id="PRU00723"/>
    </source>
</evidence>
<dbReference type="GO" id="GO:0005524">
    <property type="term" value="F:ATP binding"/>
    <property type="evidence" value="ECO:0007669"/>
    <property type="project" value="UniProtKB-KW"/>
</dbReference>
<dbReference type="GO" id="GO:0140570">
    <property type="term" value="P:extraction of mislocalized protein from mitochondrial outer membrane"/>
    <property type="evidence" value="ECO:0007669"/>
    <property type="project" value="TreeGrafter"/>
</dbReference>
<gene>
    <name evidence="11" type="ORF">TCLT_LOCUS7432</name>
</gene>
<evidence type="ECO:0000256" key="3">
    <source>
        <dbReference type="ARBA" id="ARBA00022741"/>
    </source>
</evidence>
<dbReference type="EMBL" id="UYYF01004507">
    <property type="protein sequence ID" value="VDN04886.1"/>
    <property type="molecule type" value="Genomic_DNA"/>
</dbReference>
<dbReference type="Proteomes" id="UP000276776">
    <property type="component" value="Unassembled WGS sequence"/>
</dbReference>
<dbReference type="PROSITE" id="PS00674">
    <property type="entry name" value="AAA"/>
    <property type="match status" value="1"/>
</dbReference>
<dbReference type="InterPro" id="IPR036855">
    <property type="entry name" value="Znf_CCCH_sf"/>
</dbReference>
<keyword evidence="5 8" id="KW-0862">Zinc</keyword>
<organism evidence="13">
    <name type="scientific">Thelazia callipaeda</name>
    <name type="common">Oriental eyeworm</name>
    <name type="synonym">Parasitic nematode</name>
    <dbReference type="NCBI Taxonomy" id="103827"/>
    <lineage>
        <taxon>Eukaryota</taxon>
        <taxon>Metazoa</taxon>
        <taxon>Ecdysozoa</taxon>
        <taxon>Nematoda</taxon>
        <taxon>Chromadorea</taxon>
        <taxon>Rhabditida</taxon>
        <taxon>Spirurina</taxon>
        <taxon>Spiruromorpha</taxon>
        <taxon>Thelazioidea</taxon>
        <taxon>Thelaziidae</taxon>
        <taxon>Thelazia</taxon>
    </lineage>
</organism>
<dbReference type="SMART" id="SM00356">
    <property type="entry name" value="ZnF_C3H1"/>
    <property type="match status" value="1"/>
</dbReference>
<dbReference type="Gene3D" id="1.10.8.60">
    <property type="match status" value="1"/>
</dbReference>
<dbReference type="InterPro" id="IPR000571">
    <property type="entry name" value="Znf_CCCH"/>
</dbReference>
<evidence type="ECO:0000256" key="2">
    <source>
        <dbReference type="ARBA" id="ARBA00022723"/>
    </source>
</evidence>
<accession>A0A0N5D3D6</accession>
<evidence type="ECO:0000256" key="7">
    <source>
        <dbReference type="ARBA" id="ARBA00023128"/>
    </source>
</evidence>
<dbReference type="InterPro" id="IPR003959">
    <property type="entry name" value="ATPase_AAA_core"/>
</dbReference>
<evidence type="ECO:0000313" key="11">
    <source>
        <dbReference type="EMBL" id="VDN04886.1"/>
    </source>
</evidence>
<proteinExistence type="predicted"/>
<protein>
    <submittedName>
        <fullName evidence="13">C3H1-type domain-containing protein</fullName>
    </submittedName>
</protein>
<evidence type="ECO:0000256" key="5">
    <source>
        <dbReference type="ARBA" id="ARBA00022833"/>
    </source>
</evidence>
<dbReference type="AlphaFoldDB" id="A0A0N5D3D6"/>
<dbReference type="Pfam" id="PF00642">
    <property type="entry name" value="zf-CCCH"/>
    <property type="match status" value="1"/>
</dbReference>
<evidence type="ECO:0000256" key="4">
    <source>
        <dbReference type="ARBA" id="ARBA00022771"/>
    </source>
</evidence>
<dbReference type="PANTHER" id="PTHR45644:SF3">
    <property type="entry name" value="FI08533P-RELATED"/>
    <property type="match status" value="1"/>
</dbReference>
<reference evidence="11 12" key="2">
    <citation type="submission" date="2018-11" db="EMBL/GenBank/DDBJ databases">
        <authorList>
            <consortium name="Pathogen Informatics"/>
        </authorList>
    </citation>
    <scope>NUCLEOTIDE SEQUENCE [LARGE SCALE GENOMIC DNA]</scope>
</reference>
<name>A0A0N5D3D6_THECL</name>
<dbReference type="WBParaSite" id="TCLT_0000744301-mRNA-1">
    <property type="protein sequence ID" value="TCLT_0000744301-mRNA-1"/>
    <property type="gene ID" value="TCLT_0000744301"/>
</dbReference>
<dbReference type="InterPro" id="IPR003593">
    <property type="entry name" value="AAA+_ATPase"/>
</dbReference>
<keyword evidence="6" id="KW-0067">ATP-binding</keyword>
<dbReference type="InterPro" id="IPR003960">
    <property type="entry name" value="ATPase_AAA_CS"/>
</dbReference>
<dbReference type="Pfam" id="PF00004">
    <property type="entry name" value="AAA"/>
    <property type="match status" value="1"/>
</dbReference>
<dbReference type="SMART" id="SM00382">
    <property type="entry name" value="AAA"/>
    <property type="match status" value="1"/>
</dbReference>